<feature type="signal peptide" evidence="3">
    <location>
        <begin position="1"/>
        <end position="21"/>
    </location>
</feature>
<keyword evidence="1" id="KW-0677">Repeat</keyword>
<dbReference type="PROSITE" id="PS51125">
    <property type="entry name" value="NHL"/>
    <property type="match status" value="4"/>
</dbReference>
<feature type="repeat" description="NHL" evidence="2">
    <location>
        <begin position="273"/>
        <end position="309"/>
    </location>
</feature>
<dbReference type="Gene3D" id="2.120.10.30">
    <property type="entry name" value="TolB, C-terminal domain"/>
    <property type="match status" value="3"/>
</dbReference>
<feature type="repeat" description="NHL" evidence="2">
    <location>
        <begin position="164"/>
        <end position="199"/>
    </location>
</feature>
<evidence type="ECO:0000256" key="1">
    <source>
        <dbReference type="ARBA" id="ARBA00022737"/>
    </source>
</evidence>
<evidence type="ECO:0000313" key="5">
    <source>
        <dbReference type="EMBL" id="QNH60910.1"/>
    </source>
</evidence>
<feature type="repeat" description="NHL" evidence="2">
    <location>
        <begin position="102"/>
        <end position="144"/>
    </location>
</feature>
<sequence>MRISSICALGFMLSLPLSVHAQDLPNTAPSDSAHTKVFTLAGAPKQAGSMDGNGPAARFKRPMGIAVGPDGMIYVADTENHTIRRITPAGAVTTLAGAAGSKGSLDGSGEAARFYHPVGIALDSQGNLYVTDSENHTIRKISPAGVVTTLAGAAGRKGSSDGVGTKASFNYPHGITVSADGTIYVTDTENHSVRQISNTSTVTTLAGVSGKKGTADGKGATALFYHPSGIAVTADGILYVADNGNHTIRKISRNGAVTTLAGTARKNGHADGIGPSARFDWPNGVAVDSQGLVYVADNVNSIIRIITPTGIVTTLVGKALSWGSQDGNTESARFEFPFGVAVNPSGNTIYVTDTKNQTIRRIQRSLL</sequence>
<dbReference type="RefSeq" id="WP_185886841.1">
    <property type="nucleotide sequence ID" value="NZ_CP060202.1"/>
</dbReference>
<dbReference type="PANTHER" id="PTHR13833:SF71">
    <property type="entry name" value="NHL DOMAIN-CONTAINING PROTEIN"/>
    <property type="match status" value="1"/>
</dbReference>
<gene>
    <name evidence="5" type="ORF">H4317_12025</name>
</gene>
<accession>A0A7G7W3G7</accession>
<reference evidence="5 6" key="1">
    <citation type="submission" date="2020-08" db="EMBL/GenBank/DDBJ databases">
        <title>Hymenobacter sp. S2-20-2 genome sequencing.</title>
        <authorList>
            <person name="Jin L."/>
        </authorList>
    </citation>
    <scope>NUCLEOTIDE SEQUENCE [LARGE SCALE GENOMIC DNA]</scope>
    <source>
        <strain evidence="5 6">S2-20-2</strain>
    </source>
</reference>
<protein>
    <recommendedName>
        <fullName evidence="4">Teneurin NHL domain-containing protein</fullName>
    </recommendedName>
</protein>
<dbReference type="Pfam" id="PF25021">
    <property type="entry name" value="TEN_NHL"/>
    <property type="match status" value="1"/>
</dbReference>
<dbReference type="InterPro" id="IPR056822">
    <property type="entry name" value="TEN_NHL"/>
</dbReference>
<dbReference type="Proteomes" id="UP000515489">
    <property type="component" value="Chromosome"/>
</dbReference>
<evidence type="ECO:0000313" key="6">
    <source>
        <dbReference type="Proteomes" id="UP000515489"/>
    </source>
</evidence>
<name>A0A7G7W3G7_9BACT</name>
<dbReference type="PANTHER" id="PTHR13833">
    <property type="match status" value="1"/>
</dbReference>
<organism evidence="5 6">
    <name type="scientific">Hymenobacter sediminicola</name>
    <dbReference type="NCBI Taxonomy" id="2761579"/>
    <lineage>
        <taxon>Bacteria</taxon>
        <taxon>Pseudomonadati</taxon>
        <taxon>Bacteroidota</taxon>
        <taxon>Cytophagia</taxon>
        <taxon>Cytophagales</taxon>
        <taxon>Hymenobacteraceae</taxon>
        <taxon>Hymenobacter</taxon>
    </lineage>
</organism>
<feature type="repeat" description="NHL" evidence="2">
    <location>
        <begin position="212"/>
        <end position="254"/>
    </location>
</feature>
<dbReference type="Pfam" id="PF01436">
    <property type="entry name" value="NHL"/>
    <property type="match status" value="4"/>
</dbReference>
<evidence type="ECO:0000256" key="2">
    <source>
        <dbReference type="PROSITE-ProRule" id="PRU00504"/>
    </source>
</evidence>
<keyword evidence="6" id="KW-1185">Reference proteome</keyword>
<evidence type="ECO:0000256" key="3">
    <source>
        <dbReference type="SAM" id="SignalP"/>
    </source>
</evidence>
<evidence type="ECO:0000259" key="4">
    <source>
        <dbReference type="Pfam" id="PF25021"/>
    </source>
</evidence>
<proteinExistence type="predicted"/>
<dbReference type="InterPro" id="IPR001258">
    <property type="entry name" value="NHL_repeat"/>
</dbReference>
<dbReference type="CDD" id="cd14953">
    <property type="entry name" value="NHL_like_1"/>
    <property type="match status" value="1"/>
</dbReference>
<dbReference type="KEGG" id="hsk:H4317_12025"/>
<dbReference type="EMBL" id="CP060202">
    <property type="protein sequence ID" value="QNH60910.1"/>
    <property type="molecule type" value="Genomic_DNA"/>
</dbReference>
<keyword evidence="3" id="KW-0732">Signal</keyword>
<dbReference type="AlphaFoldDB" id="A0A7G7W3G7"/>
<feature type="domain" description="Teneurin NHL" evidence="4">
    <location>
        <begin position="276"/>
        <end position="354"/>
    </location>
</feature>
<feature type="chain" id="PRO_5028854871" description="Teneurin NHL domain-containing protein" evidence="3">
    <location>
        <begin position="22"/>
        <end position="367"/>
    </location>
</feature>
<dbReference type="InterPro" id="IPR011042">
    <property type="entry name" value="6-blade_b-propeller_TolB-like"/>
</dbReference>
<dbReference type="SUPFAM" id="SSF101898">
    <property type="entry name" value="NHL repeat"/>
    <property type="match status" value="1"/>
</dbReference>